<dbReference type="Proteomes" id="UP000069926">
    <property type="component" value="Chromosome"/>
</dbReference>
<keyword evidence="6 8" id="KW-0472">Membrane</keyword>
<evidence type="ECO:0000256" key="3">
    <source>
        <dbReference type="ARBA" id="ARBA00022618"/>
    </source>
</evidence>
<dbReference type="NCBIfam" id="NF008040">
    <property type="entry name" value="PRK10772.1"/>
    <property type="match status" value="1"/>
</dbReference>
<evidence type="ECO:0000256" key="5">
    <source>
        <dbReference type="ARBA" id="ARBA00022989"/>
    </source>
</evidence>
<dbReference type="NCBIfam" id="TIGR02209">
    <property type="entry name" value="ftsL_broad"/>
    <property type="match status" value="1"/>
</dbReference>
<dbReference type="GO" id="GO:0005886">
    <property type="term" value="C:plasma membrane"/>
    <property type="evidence" value="ECO:0007669"/>
    <property type="project" value="UniProtKB-SubCell"/>
</dbReference>
<proteinExistence type="inferred from homology"/>
<protein>
    <recommendedName>
        <fullName evidence="8 9">Cell division protein FtsL</fullName>
    </recommendedName>
</protein>
<dbReference type="HAMAP" id="MF_00910">
    <property type="entry name" value="FtsL"/>
    <property type="match status" value="1"/>
</dbReference>
<dbReference type="PANTHER" id="PTHR37479:SF1">
    <property type="entry name" value="CELL DIVISION PROTEIN FTSL"/>
    <property type="match status" value="1"/>
</dbReference>
<organism evidence="10 11">
    <name type="scientific">Candidatus Arsenophonus lipoptenae</name>
    <dbReference type="NCBI Taxonomy" id="634113"/>
    <lineage>
        <taxon>Bacteria</taxon>
        <taxon>Pseudomonadati</taxon>
        <taxon>Pseudomonadota</taxon>
        <taxon>Gammaproteobacteria</taxon>
        <taxon>Enterobacterales</taxon>
        <taxon>Morganellaceae</taxon>
        <taxon>Arsenophonus</taxon>
    </lineage>
</organism>
<dbReference type="Pfam" id="PF04999">
    <property type="entry name" value="FtsL"/>
    <property type="match status" value="1"/>
</dbReference>
<feature type="transmembrane region" description="Helical" evidence="8">
    <location>
        <begin position="20"/>
        <end position="42"/>
    </location>
</feature>
<evidence type="ECO:0000256" key="7">
    <source>
        <dbReference type="ARBA" id="ARBA00023306"/>
    </source>
</evidence>
<dbReference type="InterPro" id="IPR011922">
    <property type="entry name" value="Cell_div_FtsL"/>
</dbReference>
<keyword evidence="2 8" id="KW-1003">Cell membrane</keyword>
<keyword evidence="8" id="KW-0997">Cell inner membrane</keyword>
<reference evidence="10 11" key="1">
    <citation type="submission" date="2016-01" db="EMBL/GenBank/DDBJ databases">
        <title>Genome sequence of Ca. Arsenophonus lipopteni, the exclusive symbiont of a blood sucking fly Lipoptena cervi (Diptera: Hippoboscidae).</title>
        <authorList>
            <person name="Novakova E."/>
            <person name="Hypsa V."/>
            <person name="Nguyen P."/>
            <person name="Husnik F."/>
            <person name="Darby A.C."/>
        </authorList>
    </citation>
    <scope>NUCLEOTIDE SEQUENCE [LARGE SCALE GENOMIC DNA]</scope>
    <source>
        <strain evidence="10 11">CB</strain>
    </source>
</reference>
<dbReference type="RefSeq" id="WP_066283815.1">
    <property type="nucleotide sequence ID" value="NZ_CP013920.1"/>
</dbReference>
<keyword evidence="5 8" id="KW-1133">Transmembrane helix</keyword>
<dbReference type="GO" id="GO:0032153">
    <property type="term" value="C:cell division site"/>
    <property type="evidence" value="ECO:0007669"/>
    <property type="project" value="UniProtKB-UniRule"/>
</dbReference>
<evidence type="ECO:0000256" key="4">
    <source>
        <dbReference type="ARBA" id="ARBA00022692"/>
    </source>
</evidence>
<keyword evidence="4 8" id="KW-0812">Transmembrane</keyword>
<sequence>MNNKKYNLIKIVIYDIFKYGSIPLIMIIVIIISAILIIKVNYHTRLLIFQKNMIMEEKIFLDIEWRNLILEEKLLSNPNRIKYISIEKLHMINVDPIEEHVVIAK</sequence>
<evidence type="ECO:0000313" key="10">
    <source>
        <dbReference type="EMBL" id="AMA65095.1"/>
    </source>
</evidence>
<dbReference type="AlphaFoldDB" id="A0A0X9VJB7"/>
<keyword evidence="3 8" id="KW-0132">Cell division</keyword>
<comment type="function">
    <text evidence="8">Essential cell division protein. May link together the upstream cell division proteins, which are predominantly cytoplasmic, with the downstream cell division proteins, which are predominantly periplasmic.</text>
</comment>
<dbReference type="PANTHER" id="PTHR37479">
    <property type="entry name" value="CELL DIVISION PROTEIN FTSL"/>
    <property type="match status" value="1"/>
</dbReference>
<keyword evidence="7 8" id="KW-0131">Cell cycle</keyword>
<evidence type="ECO:0000313" key="11">
    <source>
        <dbReference type="Proteomes" id="UP000069926"/>
    </source>
</evidence>
<comment type="similarity">
    <text evidence="8">Belongs to the FtsL family.</text>
</comment>
<dbReference type="GO" id="GO:0043093">
    <property type="term" value="P:FtsZ-dependent cytokinesis"/>
    <property type="evidence" value="ECO:0007669"/>
    <property type="project" value="UniProtKB-UniRule"/>
</dbReference>
<evidence type="ECO:0000256" key="6">
    <source>
        <dbReference type="ARBA" id="ARBA00023136"/>
    </source>
</evidence>
<comment type="subunit">
    <text evidence="8">Part of a complex composed of FtsB, FtsL and FtsQ.</text>
</comment>
<evidence type="ECO:0000256" key="1">
    <source>
        <dbReference type="ARBA" id="ARBA00004401"/>
    </source>
</evidence>
<keyword evidence="11" id="KW-1185">Reference proteome</keyword>
<evidence type="ECO:0000256" key="9">
    <source>
        <dbReference type="NCBIfam" id="TIGR02209"/>
    </source>
</evidence>
<dbReference type="STRING" id="634113.AUT07_00541"/>
<gene>
    <name evidence="8 10" type="primary">ftsL</name>
    <name evidence="10" type="ORF">AUT07_00541</name>
</gene>
<dbReference type="PATRIC" id="fig|634113.3.peg.508"/>
<evidence type="ECO:0000256" key="8">
    <source>
        <dbReference type="HAMAP-Rule" id="MF_00910"/>
    </source>
</evidence>
<accession>A0A0X9VJB7</accession>
<dbReference type="EMBL" id="CP013920">
    <property type="protein sequence ID" value="AMA65095.1"/>
    <property type="molecule type" value="Genomic_DNA"/>
</dbReference>
<dbReference type="OrthoDB" id="6196803at2"/>
<evidence type="ECO:0000256" key="2">
    <source>
        <dbReference type="ARBA" id="ARBA00022475"/>
    </source>
</evidence>
<comment type="subcellular location">
    <subcellularLocation>
        <location evidence="8">Cell inner membrane</location>
        <topology evidence="8">Single-pass type II membrane protein</topology>
    </subcellularLocation>
    <subcellularLocation>
        <location evidence="1">Cell membrane</location>
        <topology evidence="1">Single-pass type II membrane protein</topology>
    </subcellularLocation>
    <text evidence="8">Localizes to the division septum where it forms a ring structure.</text>
</comment>
<dbReference type="KEGG" id="asy:AUT07_00541"/>
<name>A0A0X9VJB7_9GAMM</name>